<name>A0A7R9WBL1_9STRA</name>
<sequence>MPLLNSLIRSNSDASSDTANSNNGDDLQAALSFEEISLRNIPVRPIPRRAGRLRSAIQQRSLLRIIPTTNPTTTDNTIPTNYSEPAPLFLLQDRGPALSPSSSGPDGRPPLLSDRLESSSQKPPAALSPDERTERLISILQMALEPQFARLES</sequence>
<dbReference type="EMBL" id="HBED01036503">
    <property type="protein sequence ID" value="CAD8319913.1"/>
    <property type="molecule type" value="Transcribed_RNA"/>
</dbReference>
<evidence type="ECO:0000313" key="2">
    <source>
        <dbReference type="EMBL" id="CAD8319913.1"/>
    </source>
</evidence>
<reference evidence="2" key="1">
    <citation type="submission" date="2021-01" db="EMBL/GenBank/DDBJ databases">
        <authorList>
            <person name="Corre E."/>
            <person name="Pelletier E."/>
            <person name="Niang G."/>
            <person name="Scheremetjew M."/>
            <person name="Finn R."/>
            <person name="Kale V."/>
            <person name="Holt S."/>
            <person name="Cochrane G."/>
            <person name="Meng A."/>
            <person name="Brown T."/>
            <person name="Cohen L."/>
        </authorList>
    </citation>
    <scope>NUCLEOTIDE SEQUENCE</scope>
    <source>
        <strain evidence="2">CCMP147</strain>
    </source>
</reference>
<organism evidence="2">
    <name type="scientific">Pseudictyota dubia</name>
    <dbReference type="NCBI Taxonomy" id="2749911"/>
    <lineage>
        <taxon>Eukaryota</taxon>
        <taxon>Sar</taxon>
        <taxon>Stramenopiles</taxon>
        <taxon>Ochrophyta</taxon>
        <taxon>Bacillariophyta</taxon>
        <taxon>Mediophyceae</taxon>
        <taxon>Biddulphiophycidae</taxon>
        <taxon>Eupodiscales</taxon>
        <taxon>Odontellaceae</taxon>
        <taxon>Pseudictyota</taxon>
    </lineage>
</organism>
<feature type="compositionally biased region" description="Low complexity" evidence="1">
    <location>
        <begin position="10"/>
        <end position="25"/>
    </location>
</feature>
<dbReference type="AlphaFoldDB" id="A0A7R9WBL1"/>
<feature type="region of interest" description="Disordered" evidence="1">
    <location>
        <begin position="92"/>
        <end position="132"/>
    </location>
</feature>
<gene>
    <name evidence="2" type="ORF">TDUB1175_LOCUS18329</name>
</gene>
<feature type="compositionally biased region" description="Low complexity" evidence="1">
    <location>
        <begin position="98"/>
        <end position="113"/>
    </location>
</feature>
<evidence type="ECO:0000256" key="1">
    <source>
        <dbReference type="SAM" id="MobiDB-lite"/>
    </source>
</evidence>
<accession>A0A7R9WBL1</accession>
<feature type="region of interest" description="Disordered" evidence="1">
    <location>
        <begin position="1"/>
        <end position="25"/>
    </location>
</feature>
<proteinExistence type="predicted"/>
<protein>
    <submittedName>
        <fullName evidence="2">Uncharacterized protein</fullName>
    </submittedName>
</protein>